<protein>
    <submittedName>
        <fullName evidence="10">OtxA</fullName>
    </submittedName>
</protein>
<keyword evidence="4 6" id="KW-0371">Homeobox</keyword>
<feature type="domain" description="Homeobox" evidence="9">
    <location>
        <begin position="153"/>
        <end position="213"/>
    </location>
</feature>
<feature type="compositionally biased region" description="Polar residues" evidence="8">
    <location>
        <begin position="295"/>
        <end position="314"/>
    </location>
</feature>
<keyword evidence="3 6" id="KW-0238">DNA-binding</keyword>
<dbReference type="PANTHER" id="PTHR45793">
    <property type="entry name" value="HOMEOBOX PROTEIN"/>
    <property type="match status" value="1"/>
</dbReference>
<dbReference type="SMART" id="SM00389">
    <property type="entry name" value="HOX"/>
    <property type="match status" value="1"/>
</dbReference>
<dbReference type="InterPro" id="IPR001356">
    <property type="entry name" value="HD"/>
</dbReference>
<evidence type="ECO:0000256" key="7">
    <source>
        <dbReference type="RuleBase" id="RU000682"/>
    </source>
</evidence>
<evidence type="ECO:0000259" key="9">
    <source>
        <dbReference type="PROSITE" id="PS50071"/>
    </source>
</evidence>
<feature type="compositionally biased region" description="Low complexity" evidence="8">
    <location>
        <begin position="315"/>
        <end position="326"/>
    </location>
</feature>
<feature type="compositionally biased region" description="Low complexity" evidence="8">
    <location>
        <begin position="230"/>
        <end position="242"/>
    </location>
</feature>
<evidence type="ECO:0000256" key="1">
    <source>
        <dbReference type="ARBA" id="ARBA00004123"/>
    </source>
</evidence>
<evidence type="ECO:0000256" key="3">
    <source>
        <dbReference type="ARBA" id="ARBA00023125"/>
    </source>
</evidence>
<dbReference type="PANTHER" id="PTHR45793:SF5">
    <property type="entry name" value="HOMEOTIC PROTEIN OCELLILESS"/>
    <property type="match status" value="1"/>
</dbReference>
<evidence type="ECO:0000256" key="2">
    <source>
        <dbReference type="ARBA" id="ARBA00022473"/>
    </source>
</evidence>
<feature type="DNA-binding region" description="Homeobox" evidence="6">
    <location>
        <begin position="155"/>
        <end position="214"/>
    </location>
</feature>
<reference evidence="10" key="1">
    <citation type="journal article" date="2011" name="PLoS Genet.">
        <title>dlx and sp6-9 Control optic cup regeneration in a prototypic eye.</title>
        <authorList>
            <person name="Lapan S.W."/>
            <person name="Reddien P.W."/>
        </authorList>
    </citation>
    <scope>NUCLEOTIDE SEQUENCE</scope>
</reference>
<dbReference type="Gene3D" id="1.10.10.60">
    <property type="entry name" value="Homeodomain-like"/>
    <property type="match status" value="1"/>
</dbReference>
<evidence type="ECO:0000256" key="8">
    <source>
        <dbReference type="SAM" id="MobiDB-lite"/>
    </source>
</evidence>
<dbReference type="EMBL" id="JN983826">
    <property type="protein sequence ID" value="AFC87778.1"/>
    <property type="molecule type" value="mRNA"/>
</dbReference>
<comment type="subcellular location">
    <subcellularLocation>
        <location evidence="1 6 7">Nucleus</location>
    </subcellularLocation>
</comment>
<dbReference type="GO" id="GO:0005634">
    <property type="term" value="C:nucleus"/>
    <property type="evidence" value="ECO:0007669"/>
    <property type="project" value="UniProtKB-SubCell"/>
</dbReference>
<dbReference type="InterPro" id="IPR017970">
    <property type="entry name" value="Homeobox_CS"/>
</dbReference>
<feature type="compositionally biased region" description="Polar residues" evidence="8">
    <location>
        <begin position="217"/>
        <end position="229"/>
    </location>
</feature>
<evidence type="ECO:0000256" key="5">
    <source>
        <dbReference type="ARBA" id="ARBA00023242"/>
    </source>
</evidence>
<evidence type="ECO:0000313" key="10">
    <source>
        <dbReference type="EMBL" id="AFC87778.1"/>
    </source>
</evidence>
<feature type="compositionally biased region" description="Polar residues" evidence="8">
    <location>
        <begin position="243"/>
        <end position="268"/>
    </location>
</feature>
<dbReference type="GO" id="GO:0000981">
    <property type="term" value="F:DNA-binding transcription factor activity, RNA polymerase II-specific"/>
    <property type="evidence" value="ECO:0007669"/>
    <property type="project" value="InterPro"/>
</dbReference>
<sequence>MFLPPSPNAAYLVSKSLTPQIPLYGSQDINSSLMHQSPYYPSLNSMTIPYSSYESTSTIGLPNLNVGSCYVAGINTLERYGSGMNTAYQHNPYWSNSYHNMMGSPVGGFGASAMAAAANTMAMVAANGSSFGGSPQSYLNQHPALYQVGAQVKKTRRDRTTFTRQQLEILELHFEKNRYPDIFLRDEISSKINLPESRVQVWFKNRRAKERQKNKQRTIGSVSGNINNHNSSNVRSTSVSTRLPGSTSRNNTASKPPTTISSSTNVSSCLKMEPELSHSSKSSLIKTSIDESRTKNNSTESDSNHLSYSEQQLDSLIKSPIKSSLKSRNRLNPYSDTQCNHSNTSDNINHPSTEDESDIGLSRSSFSFINKNFNNEPNSNEGFYNSEMLRNMWQRRSEKYNSLFLNSDRSGNNSCYRPSYLDFIPKTIAANQLQNYSTLGNDNMSSLSRMGHAYTNSCAGLDQETELSAAAAAAYYGLNNPTSMRNFDSDNIPSNVNCNKLYYSNLFSLSNMEIPSEYTNPNPNTTTSNNNINNNNNTNNNNSNGQNPINDVDPDKLEPNKYYTNLSEQFVRSTIDEYNNQNPNEESHKIYGDYKKIETIT</sequence>
<feature type="region of interest" description="Disordered" evidence="8">
    <location>
        <begin position="205"/>
        <end position="359"/>
    </location>
</feature>
<proteinExistence type="evidence at transcript level"/>
<dbReference type="Pfam" id="PF00046">
    <property type="entry name" value="Homeodomain"/>
    <property type="match status" value="1"/>
</dbReference>
<dbReference type="PROSITE" id="PS50071">
    <property type="entry name" value="HOMEOBOX_2"/>
    <property type="match status" value="1"/>
</dbReference>
<feature type="region of interest" description="Disordered" evidence="8">
    <location>
        <begin position="517"/>
        <end position="560"/>
    </location>
</feature>
<keyword evidence="2" id="KW-0217">Developmental protein</keyword>
<dbReference type="PROSITE" id="PS00027">
    <property type="entry name" value="HOMEOBOX_1"/>
    <property type="match status" value="1"/>
</dbReference>
<dbReference type="AlphaFoldDB" id="H9B8J3"/>
<feature type="compositionally biased region" description="Low complexity" evidence="8">
    <location>
        <begin position="519"/>
        <end position="550"/>
    </location>
</feature>
<feature type="compositionally biased region" description="Basic residues" evidence="8">
    <location>
        <begin position="205"/>
        <end position="216"/>
    </location>
</feature>
<evidence type="ECO:0000256" key="4">
    <source>
        <dbReference type="ARBA" id="ARBA00023155"/>
    </source>
</evidence>
<name>H9B8J3_SCHMD</name>
<feature type="compositionally biased region" description="Polar residues" evidence="8">
    <location>
        <begin position="330"/>
        <end position="351"/>
    </location>
</feature>
<dbReference type="SUPFAM" id="SSF46689">
    <property type="entry name" value="Homeodomain-like"/>
    <property type="match status" value="1"/>
</dbReference>
<dbReference type="InterPro" id="IPR009057">
    <property type="entry name" value="Homeodomain-like_sf"/>
</dbReference>
<dbReference type="GO" id="GO:0000978">
    <property type="term" value="F:RNA polymerase II cis-regulatory region sequence-specific DNA binding"/>
    <property type="evidence" value="ECO:0007669"/>
    <property type="project" value="TreeGrafter"/>
</dbReference>
<evidence type="ECO:0000256" key="6">
    <source>
        <dbReference type="PROSITE-ProRule" id="PRU00108"/>
    </source>
</evidence>
<dbReference type="CDD" id="cd00086">
    <property type="entry name" value="homeodomain"/>
    <property type="match status" value="1"/>
</dbReference>
<organism evidence="10">
    <name type="scientific">Schmidtea mediterranea</name>
    <name type="common">Freshwater planarian flatworm</name>
    <dbReference type="NCBI Taxonomy" id="79327"/>
    <lineage>
        <taxon>Eukaryota</taxon>
        <taxon>Metazoa</taxon>
        <taxon>Spiralia</taxon>
        <taxon>Lophotrochozoa</taxon>
        <taxon>Platyhelminthes</taxon>
        <taxon>Rhabditophora</taxon>
        <taxon>Seriata</taxon>
        <taxon>Tricladida</taxon>
        <taxon>Continenticola</taxon>
        <taxon>Geoplanoidea</taxon>
        <taxon>Dugesiidae</taxon>
        <taxon>Schmidtea</taxon>
    </lineage>
</organism>
<accession>H9B8J3</accession>
<keyword evidence="5 6" id="KW-0539">Nucleus</keyword>